<evidence type="ECO:0000313" key="4">
    <source>
        <dbReference type="EMBL" id="NYE38649.1"/>
    </source>
</evidence>
<dbReference type="GO" id="GO:0016887">
    <property type="term" value="F:ATP hydrolysis activity"/>
    <property type="evidence" value="ECO:0007669"/>
    <property type="project" value="InterPro"/>
</dbReference>
<feature type="compositionally biased region" description="Basic and acidic residues" evidence="2">
    <location>
        <begin position="216"/>
        <end position="226"/>
    </location>
</feature>
<dbReference type="AlphaFoldDB" id="A0A7Y9H7C1"/>
<evidence type="ECO:0000259" key="3">
    <source>
        <dbReference type="Pfam" id="PF00437"/>
    </source>
</evidence>
<accession>A0A7Y9H7C1</accession>
<sequence length="745" mass="79275">MAIVCLTSASGSPGVTTTAVGMALSWPRPVLLVEADPTGGSGVLAGFLRGTTPYDAGLIELALSPLGTADALRDVVRPLSPNVSFVAGIRSHAQATALRDVWDPLAAALHDLDDNGQDVIVDAGRLGLVASPTPLLEAADATLLVTRANLPSISAARSWAETIRQPATGWRDPGLLLVAEGQPYRATEVTKVLGMPVIADVPGDPGRRGRLSPRRGTPEALRDRLLRPRAPSRRPVGPGARRPRSVRAGRGGTSMTEAYRFANEYGDLTRLPLFSQSSNGVPHVVPSGLDATVASAPVPTSDGDWALVSTLRAQASEQLSQAVQSGRARLDKEAQQELGRSIVLDLIESAMAEAVDTGLGSWSPSKQQATAQAVFDSLFRLGRLQPLVDDDRIENIVIVGHDNVQLELIDGTLVPGPPVADSDQELIDFLVFLASRSEVNARSFSEAQPSLHMRLDGGSRLAAVAWVTTRPSVVIRRHRLMRVTLEDLVKRDMMTPVVASFLRAAVRARCSIVVAGAQGAGKTTLVRALRAEIDELEAIGTFETEYELHLHELGRHKVVIPWEARPGSGERGPDGRQSGEFTLDEALVDSFRFNLSRQIVGEVRGKEIWAMIKAMESGTGSISTTHAADAVAAVRKLVTCAMEAGPHVTQGLATSKLAATVDLNVQLSLETKVGPGGAQRTRRVAEVIALAPGEKDPGYATTHVFRADATGVPVPDVLPDEYRRLAQHGFDLAAYLASQPLGARI</sequence>
<dbReference type="InterPro" id="IPR027417">
    <property type="entry name" value="P-loop_NTPase"/>
</dbReference>
<dbReference type="InterPro" id="IPR050921">
    <property type="entry name" value="T4SS_GSP_E_ATPase"/>
</dbReference>
<dbReference type="PANTHER" id="PTHR30486">
    <property type="entry name" value="TWITCHING MOTILITY PROTEIN PILT"/>
    <property type="match status" value="1"/>
</dbReference>
<keyword evidence="5" id="KW-1185">Reference proteome</keyword>
<evidence type="ECO:0000256" key="1">
    <source>
        <dbReference type="ARBA" id="ARBA00006611"/>
    </source>
</evidence>
<dbReference type="RefSeq" id="WP_257030052.1">
    <property type="nucleotide sequence ID" value="NZ_JACCBW010000005.1"/>
</dbReference>
<organism evidence="4 5">
    <name type="scientific">Nocardioides cavernae</name>
    <dbReference type="NCBI Taxonomy" id="1921566"/>
    <lineage>
        <taxon>Bacteria</taxon>
        <taxon>Bacillati</taxon>
        <taxon>Actinomycetota</taxon>
        <taxon>Actinomycetes</taxon>
        <taxon>Propionibacteriales</taxon>
        <taxon>Nocardioidaceae</taxon>
        <taxon>Nocardioides</taxon>
    </lineage>
</organism>
<dbReference type="PANTHER" id="PTHR30486:SF6">
    <property type="entry name" value="TYPE IV PILUS RETRACTATION ATPASE PILT"/>
    <property type="match status" value="1"/>
</dbReference>
<dbReference type="Gene3D" id="3.40.50.300">
    <property type="entry name" value="P-loop containing nucleotide triphosphate hydrolases"/>
    <property type="match status" value="2"/>
</dbReference>
<dbReference type="Gene3D" id="3.30.450.380">
    <property type="match status" value="1"/>
</dbReference>
<dbReference type="SUPFAM" id="SSF52540">
    <property type="entry name" value="P-loop containing nucleoside triphosphate hydrolases"/>
    <property type="match status" value="2"/>
</dbReference>
<proteinExistence type="inferred from homology"/>
<protein>
    <submittedName>
        <fullName evidence="4">Flp pilus assembly CpaF family ATPase</fullName>
    </submittedName>
</protein>
<dbReference type="EMBL" id="JACCBW010000005">
    <property type="protein sequence ID" value="NYE38649.1"/>
    <property type="molecule type" value="Genomic_DNA"/>
</dbReference>
<gene>
    <name evidence="4" type="ORF">F4692_003799</name>
</gene>
<evidence type="ECO:0000256" key="2">
    <source>
        <dbReference type="SAM" id="MobiDB-lite"/>
    </source>
</evidence>
<dbReference type="InterPro" id="IPR001482">
    <property type="entry name" value="T2SS/T4SS_dom"/>
</dbReference>
<comment type="caution">
    <text evidence="4">The sequence shown here is derived from an EMBL/GenBank/DDBJ whole genome shotgun (WGS) entry which is preliminary data.</text>
</comment>
<feature type="region of interest" description="Disordered" evidence="2">
    <location>
        <begin position="200"/>
        <end position="252"/>
    </location>
</feature>
<dbReference type="Proteomes" id="UP000549911">
    <property type="component" value="Unassembled WGS sequence"/>
</dbReference>
<dbReference type="CDD" id="cd01130">
    <property type="entry name" value="VirB11-like_ATPase"/>
    <property type="match status" value="1"/>
</dbReference>
<evidence type="ECO:0000313" key="5">
    <source>
        <dbReference type="Proteomes" id="UP000549911"/>
    </source>
</evidence>
<name>A0A7Y9H7C1_9ACTN</name>
<dbReference type="Pfam" id="PF00437">
    <property type="entry name" value="T2SSE"/>
    <property type="match status" value="1"/>
</dbReference>
<comment type="similarity">
    <text evidence="1">Belongs to the GSP E family.</text>
</comment>
<reference evidence="4 5" key="1">
    <citation type="submission" date="2020-07" db="EMBL/GenBank/DDBJ databases">
        <authorList>
            <person name="Partida-Martinez L."/>
            <person name="Huntemann M."/>
            <person name="Clum A."/>
            <person name="Wang J."/>
            <person name="Palaniappan K."/>
            <person name="Ritter S."/>
            <person name="Chen I.-M."/>
            <person name="Stamatis D."/>
            <person name="Reddy T."/>
            <person name="O'Malley R."/>
            <person name="Daum C."/>
            <person name="Shapiro N."/>
            <person name="Ivanova N."/>
            <person name="Kyrpides N."/>
            <person name="Woyke T."/>
        </authorList>
    </citation>
    <scope>NUCLEOTIDE SEQUENCE [LARGE SCALE GENOMIC DNA]</scope>
    <source>
        <strain evidence="4 5">AT2.17</strain>
    </source>
</reference>
<feature type="domain" description="Bacterial type II secretion system protein E" evidence="3">
    <location>
        <begin position="463"/>
        <end position="662"/>
    </location>
</feature>
<reference evidence="4 5" key="2">
    <citation type="submission" date="2020-08" db="EMBL/GenBank/DDBJ databases">
        <title>The Agave Microbiome: Exploring the role of microbial communities in plant adaptations to desert environments.</title>
        <authorList>
            <person name="Partida-Martinez L.P."/>
        </authorList>
    </citation>
    <scope>NUCLEOTIDE SEQUENCE [LARGE SCALE GENOMIC DNA]</scope>
    <source>
        <strain evidence="4 5">AT2.17</strain>
    </source>
</reference>